<dbReference type="AlphaFoldDB" id="A5IIV0"/>
<dbReference type="PROSITE" id="PS00177">
    <property type="entry name" value="TOPOISOMERASE_II"/>
    <property type="match status" value="1"/>
</dbReference>
<keyword evidence="5 10" id="KW-0067">ATP-binding</keyword>
<dbReference type="Pfam" id="PF00986">
    <property type="entry name" value="DNA_gyraseB_C"/>
    <property type="match status" value="1"/>
</dbReference>
<dbReference type="InterPro" id="IPR011557">
    <property type="entry name" value="GyrB"/>
</dbReference>
<dbReference type="PANTHER" id="PTHR45866:SF1">
    <property type="entry name" value="DNA GYRASE SUBUNIT B, MITOCHONDRIAL"/>
    <property type="match status" value="1"/>
</dbReference>
<dbReference type="InterPro" id="IPR002288">
    <property type="entry name" value="DNA_gyrase_B_C"/>
</dbReference>
<keyword evidence="9 10" id="KW-0413">Isomerase</keyword>
<dbReference type="STRING" id="390874.Tpet_0094"/>
<comment type="function">
    <text evidence="10">A type II topoisomerase that negatively supercoils closed circular double-stranded (ds) DNA in an ATP-dependent manner to modulate DNA topology and maintain chromosomes in an underwound state. Negative supercoiling favors strand separation, and DNA replication, transcription, recombination and repair, all of which involve strand separation. Also able to catalyze the interconversion of other topological isomers of dsDNA rings, including catenanes and knotted rings. Type II topoisomerases break and join 2 DNA strands simultaneously in an ATP-dependent manner.</text>
</comment>
<dbReference type="PRINTS" id="PR00418">
    <property type="entry name" value="TPI2FAMILY"/>
</dbReference>
<evidence type="ECO:0000256" key="10">
    <source>
        <dbReference type="HAMAP-Rule" id="MF_01898"/>
    </source>
</evidence>
<dbReference type="KEGG" id="tpt:Tpet_0094"/>
<evidence type="ECO:0000259" key="11">
    <source>
        <dbReference type="PROSITE" id="PS50880"/>
    </source>
</evidence>
<feature type="binding site" evidence="10">
    <location>
        <position position="500"/>
    </location>
    <ligand>
        <name>Mg(2+)</name>
        <dbReference type="ChEBI" id="CHEBI:18420"/>
        <label>2</label>
    </ligand>
</feature>
<reference evidence="12 13" key="2">
    <citation type="journal article" date="2009" name="Proc. Natl. Acad. Sci. U.S.A.">
        <title>On the chimeric nature, thermophilic origin, and phylogenetic placement of the Thermotogales.</title>
        <authorList>
            <person name="Zhaxybayeva O."/>
            <person name="Swithers K.S."/>
            <person name="Lapierre P."/>
            <person name="Fournier G.P."/>
            <person name="Bickhart D.M."/>
            <person name="DeBoy R.T."/>
            <person name="Nelson K.E."/>
            <person name="Nesbo C.L."/>
            <person name="Doolittle W.F."/>
            <person name="Gogarten J.P."/>
            <person name="Noll K.M."/>
        </authorList>
    </citation>
    <scope>NUCLEOTIDE SEQUENCE [LARGE SCALE GENOMIC DNA]</scope>
    <source>
        <strain evidence="13">ATCC BAA-488 / DSM 13995 / JCM 10881 / RKU-1</strain>
    </source>
</reference>
<comment type="cofactor">
    <cofactor evidence="10">
        <name>Mg(2+)</name>
        <dbReference type="ChEBI" id="CHEBI:18420"/>
    </cofactor>
    <cofactor evidence="10">
        <name>Mn(2+)</name>
        <dbReference type="ChEBI" id="CHEBI:29035"/>
    </cofactor>
    <cofactor evidence="10">
        <name>Ca(2+)</name>
        <dbReference type="ChEBI" id="CHEBI:29108"/>
    </cofactor>
    <text evidence="10">Binds two Mg(2+) per subunit. The magnesium ions form salt bridges with both the protein and the DNA. Can also accept other divalent metal cations, such as Mn(2+) or Ca(2+).</text>
</comment>
<organism evidence="12 13">
    <name type="scientific">Thermotoga petrophila (strain ATCC BAA-488 / DSM 13995 / JCM 10881 / RKU-1)</name>
    <dbReference type="NCBI Taxonomy" id="390874"/>
    <lineage>
        <taxon>Bacteria</taxon>
        <taxon>Thermotogati</taxon>
        <taxon>Thermotogota</taxon>
        <taxon>Thermotogae</taxon>
        <taxon>Thermotogales</taxon>
        <taxon>Thermotogaceae</taxon>
        <taxon>Thermotoga</taxon>
    </lineage>
</organism>
<evidence type="ECO:0000256" key="1">
    <source>
        <dbReference type="ARBA" id="ARBA00000185"/>
    </source>
</evidence>
<dbReference type="GO" id="GO:0005737">
    <property type="term" value="C:cytoplasm"/>
    <property type="evidence" value="ECO:0007669"/>
    <property type="project" value="UniProtKB-SubCell"/>
</dbReference>
<dbReference type="CDD" id="cd00822">
    <property type="entry name" value="TopoII_Trans_DNA_gyrase"/>
    <property type="match status" value="1"/>
</dbReference>
<comment type="similarity">
    <text evidence="2 10">Belongs to the type II topoisomerase GyrB family.</text>
</comment>
<dbReference type="GO" id="GO:0034335">
    <property type="term" value="F:DNA negative supercoiling activity"/>
    <property type="evidence" value="ECO:0007669"/>
    <property type="project" value="UniProtKB-ARBA"/>
</dbReference>
<dbReference type="EC" id="5.6.2.2" evidence="10"/>
<dbReference type="HOGENOM" id="CLU_006146_4_1_0"/>
<dbReference type="RefSeq" id="WP_011942797.1">
    <property type="nucleotide sequence ID" value="NC_009486.1"/>
</dbReference>
<dbReference type="FunFam" id="3.40.50.670:FF:000002">
    <property type="entry name" value="DNA gyrase subunit B"/>
    <property type="match status" value="1"/>
</dbReference>
<keyword evidence="3 10" id="KW-0479">Metal-binding</keyword>
<dbReference type="FunFam" id="3.30.565.10:FF:000002">
    <property type="entry name" value="DNA gyrase subunit B"/>
    <property type="match status" value="1"/>
</dbReference>
<dbReference type="SUPFAM" id="SSF55874">
    <property type="entry name" value="ATPase domain of HSP90 chaperone/DNA topoisomerase II/histidine kinase"/>
    <property type="match status" value="1"/>
</dbReference>
<gene>
    <name evidence="10" type="primary">gyrB</name>
    <name evidence="12" type="ordered locus">Tpet_0094</name>
</gene>
<evidence type="ECO:0000256" key="5">
    <source>
        <dbReference type="ARBA" id="ARBA00022840"/>
    </source>
</evidence>
<dbReference type="SUPFAM" id="SSF54211">
    <property type="entry name" value="Ribosomal protein S5 domain 2-like"/>
    <property type="match status" value="1"/>
</dbReference>
<accession>A5IIV0</accession>
<dbReference type="NCBIfam" id="NF004189">
    <property type="entry name" value="PRK05644.1"/>
    <property type="match status" value="1"/>
</dbReference>
<dbReference type="InterPro" id="IPR034160">
    <property type="entry name" value="TOPRIM_GyrB"/>
</dbReference>
<comment type="catalytic activity">
    <reaction evidence="1 10">
        <text>ATP-dependent breakage, passage and rejoining of double-stranded DNA.</text>
        <dbReference type="EC" id="5.6.2.2"/>
    </reaction>
</comment>
<feature type="binding site" evidence="10">
    <location>
        <position position="427"/>
    </location>
    <ligand>
        <name>Mg(2+)</name>
        <dbReference type="ChEBI" id="CHEBI:18420"/>
        <label>1</label>
        <note>catalytic</note>
    </ligand>
</feature>
<dbReference type="InterPro" id="IPR020568">
    <property type="entry name" value="Ribosomal_Su5_D2-typ_SF"/>
</dbReference>
<feature type="binding site" evidence="10">
    <location>
        <position position="502"/>
    </location>
    <ligand>
        <name>Mg(2+)</name>
        <dbReference type="ChEBI" id="CHEBI:18420"/>
        <label>2</label>
    </ligand>
</feature>
<evidence type="ECO:0000313" key="12">
    <source>
        <dbReference type="EMBL" id="ABQ46123.1"/>
    </source>
</evidence>
<feature type="domain" description="Toprim" evidence="11">
    <location>
        <begin position="421"/>
        <end position="535"/>
    </location>
</feature>
<evidence type="ECO:0000256" key="7">
    <source>
        <dbReference type="ARBA" id="ARBA00023029"/>
    </source>
</evidence>
<dbReference type="NCBIfam" id="TIGR01059">
    <property type="entry name" value="gyrB"/>
    <property type="match status" value="1"/>
</dbReference>
<evidence type="ECO:0000256" key="2">
    <source>
        <dbReference type="ARBA" id="ARBA00010708"/>
    </source>
</evidence>
<dbReference type="InterPro" id="IPR013759">
    <property type="entry name" value="Topo_IIA_B_C"/>
</dbReference>
<evidence type="ECO:0000256" key="6">
    <source>
        <dbReference type="ARBA" id="ARBA00022842"/>
    </source>
</evidence>
<dbReference type="GO" id="GO:0003677">
    <property type="term" value="F:DNA binding"/>
    <property type="evidence" value="ECO:0007669"/>
    <property type="project" value="UniProtKB-KW"/>
</dbReference>
<dbReference type="InterPro" id="IPR000565">
    <property type="entry name" value="Topo_IIA_B"/>
</dbReference>
<keyword evidence="6 10" id="KW-0460">Magnesium</keyword>
<evidence type="ECO:0000256" key="9">
    <source>
        <dbReference type="ARBA" id="ARBA00023235"/>
    </source>
</evidence>
<dbReference type="GO" id="GO:0005694">
    <property type="term" value="C:chromosome"/>
    <property type="evidence" value="ECO:0007669"/>
    <property type="project" value="InterPro"/>
</dbReference>
<dbReference type="Pfam" id="PF02518">
    <property type="entry name" value="HATPase_c"/>
    <property type="match status" value="1"/>
</dbReference>
<dbReference type="Gene3D" id="3.30.230.10">
    <property type="match status" value="1"/>
</dbReference>
<comment type="subcellular location">
    <subcellularLocation>
        <location evidence="10">Cytoplasm</location>
    </subcellularLocation>
</comment>
<dbReference type="eggNOG" id="COG0187">
    <property type="taxonomic scope" value="Bacteria"/>
</dbReference>
<dbReference type="FunFam" id="3.30.230.10:FF:000005">
    <property type="entry name" value="DNA gyrase subunit B"/>
    <property type="match status" value="1"/>
</dbReference>
<dbReference type="SMART" id="SM00387">
    <property type="entry name" value="HATPase_c"/>
    <property type="match status" value="1"/>
</dbReference>
<evidence type="ECO:0000256" key="8">
    <source>
        <dbReference type="ARBA" id="ARBA00023125"/>
    </source>
</evidence>
<dbReference type="InterPro" id="IPR013760">
    <property type="entry name" value="Topo_IIA-like_dom_sf"/>
</dbReference>
<dbReference type="HAMAP" id="MF_01898">
    <property type="entry name" value="GyrB"/>
    <property type="match status" value="1"/>
</dbReference>
<dbReference type="GO" id="GO:0046872">
    <property type="term" value="F:metal ion binding"/>
    <property type="evidence" value="ECO:0007669"/>
    <property type="project" value="UniProtKB-KW"/>
</dbReference>
<dbReference type="SMART" id="SM00433">
    <property type="entry name" value="TOP2c"/>
    <property type="match status" value="1"/>
</dbReference>
<comment type="miscellaneous">
    <text evidence="10">Few gyrases are as efficient as E.coli at forming negative supercoils. Not all organisms have 2 type II topoisomerases; in organisms with a single type II topoisomerase this enzyme also has to decatenate newly replicated chromosomes.</text>
</comment>
<dbReference type="InterPro" id="IPR018522">
    <property type="entry name" value="TopoIIA_CS"/>
</dbReference>
<evidence type="ECO:0000313" key="13">
    <source>
        <dbReference type="Proteomes" id="UP000006558"/>
    </source>
</evidence>
<keyword evidence="8" id="KW-0238">DNA-binding</keyword>
<proteinExistence type="inferred from homology"/>
<dbReference type="Pfam" id="PF01751">
    <property type="entry name" value="Toprim"/>
    <property type="match status" value="1"/>
</dbReference>
<dbReference type="CDD" id="cd16928">
    <property type="entry name" value="HATPase_GyrB-like"/>
    <property type="match status" value="1"/>
</dbReference>
<dbReference type="CDD" id="cd03366">
    <property type="entry name" value="TOPRIM_TopoIIA_GyrB"/>
    <property type="match status" value="1"/>
</dbReference>
<feature type="site" description="Interaction with DNA" evidence="10">
    <location>
        <position position="455"/>
    </location>
</feature>
<protein>
    <recommendedName>
        <fullName evidence="10">DNA gyrase subunit B</fullName>
        <ecNumber evidence="10">5.6.2.2</ecNumber>
    </recommendedName>
</protein>
<name>A5IIV0_THEP1</name>
<dbReference type="NCBIfam" id="NF011501">
    <property type="entry name" value="PRK14939.1"/>
    <property type="match status" value="1"/>
</dbReference>
<dbReference type="GO" id="GO:0006261">
    <property type="term" value="P:DNA-templated DNA replication"/>
    <property type="evidence" value="ECO:0007669"/>
    <property type="project" value="UniProtKB-UniRule"/>
</dbReference>
<dbReference type="InterPro" id="IPR013506">
    <property type="entry name" value="Topo_IIA_bsu_dom2"/>
</dbReference>
<feature type="site" description="Interaction with DNA" evidence="10">
    <location>
        <position position="452"/>
    </location>
</feature>
<dbReference type="Pfam" id="PF00204">
    <property type="entry name" value="DNA_gyraseB"/>
    <property type="match status" value="1"/>
</dbReference>
<feature type="binding site" evidence="10">
    <location>
        <position position="500"/>
    </location>
    <ligand>
        <name>Mg(2+)</name>
        <dbReference type="ChEBI" id="CHEBI:18420"/>
        <label>1</label>
        <note>catalytic</note>
    </ligand>
</feature>
<dbReference type="InterPro" id="IPR036890">
    <property type="entry name" value="HATPase_C_sf"/>
</dbReference>
<dbReference type="Gene3D" id="3.40.50.670">
    <property type="match status" value="1"/>
</dbReference>
<dbReference type="Gene3D" id="3.30.565.10">
    <property type="entry name" value="Histidine kinase-like ATPase, C-terminal domain"/>
    <property type="match status" value="1"/>
</dbReference>
<dbReference type="InterPro" id="IPR014721">
    <property type="entry name" value="Ribsml_uS5_D2-typ_fold_subgr"/>
</dbReference>
<keyword evidence="4 10" id="KW-0547">Nucleotide-binding</keyword>
<dbReference type="Proteomes" id="UP000006558">
    <property type="component" value="Chromosome"/>
</dbReference>
<evidence type="ECO:0000256" key="4">
    <source>
        <dbReference type="ARBA" id="ARBA00022741"/>
    </source>
</evidence>
<dbReference type="PROSITE" id="PS50880">
    <property type="entry name" value="TOPRIM"/>
    <property type="match status" value="1"/>
</dbReference>
<keyword evidence="10" id="KW-0963">Cytoplasm</keyword>
<reference evidence="13" key="1">
    <citation type="submission" date="2007-05" db="EMBL/GenBank/DDBJ databases">
        <title>Complete sequence of Thermotoga petrophila RKU-1.</title>
        <authorList>
            <consortium name="US DOE Joint Genome Institute"/>
            <person name="Copeland A."/>
            <person name="Lucas S."/>
            <person name="Lapidus A."/>
            <person name="Barry K."/>
            <person name="Glavina del Rio T."/>
            <person name="Dalin E."/>
            <person name="Tice H."/>
            <person name="Pitluck S."/>
            <person name="Sims D."/>
            <person name="Brettin T."/>
            <person name="Bruce D."/>
            <person name="Detter J.C."/>
            <person name="Han C."/>
            <person name="Tapia R."/>
            <person name="Schmutz J."/>
            <person name="Larimer F."/>
            <person name="Land M."/>
            <person name="Hauser L."/>
            <person name="Kyrpides N."/>
            <person name="Mikhailova N."/>
            <person name="Nelson K."/>
            <person name="Gogarten J.P."/>
            <person name="Noll K."/>
            <person name="Richardson P."/>
        </authorList>
    </citation>
    <scope>NUCLEOTIDE SEQUENCE [LARGE SCALE GENOMIC DNA]</scope>
    <source>
        <strain evidence="13">ATCC BAA-488 / DSM 13995 / JCM 10881 / RKU-1</strain>
    </source>
</reference>
<dbReference type="PRINTS" id="PR01159">
    <property type="entry name" value="DNAGYRASEB"/>
</dbReference>
<dbReference type="SUPFAM" id="SSF56719">
    <property type="entry name" value="Type II DNA topoisomerase"/>
    <property type="match status" value="1"/>
</dbReference>
<dbReference type="PANTHER" id="PTHR45866">
    <property type="entry name" value="DNA GYRASE/TOPOISOMERASE SUBUNIT B"/>
    <property type="match status" value="1"/>
</dbReference>
<dbReference type="EMBL" id="CP000702">
    <property type="protein sequence ID" value="ABQ46123.1"/>
    <property type="molecule type" value="Genomic_DNA"/>
</dbReference>
<sequence>MEKYSAESIKVLKGLEPVRMRPGMYVGSTGKRGLHHLVYEVVDNSVDEALAGYCDWIRVTLHEDGSVEVEDNGRGIPVDIHPEEGRSALEVVFTVLHAGGKFSKDSYKISGGLHGVGVSVVNALSEWLEVRVHRDGKIYRQRYERGKPVTPVEVIGETDKHGTIVRFKPDPLIFSETEFDPDVLEHRLREIAFLVPGLKIEFEDRINGEKKTFKFDGGIVEYVKYLNRGKKALHDVIHIKRTEKVKTKNGEDEVIVEIAFQYTDSYSEDIVSFANTIKTVDGGTHVTAFKSTLTRLMNEYGKKHNFLKKDDSFQGEDVREGLTAVISVYVKNPEFEGQTKSKLGNEEVKEAVTKAMREELKKIFDANSDLVKAILSKIMSTKQAREAAKRAREMVRRKNVLQNTALPGKLADCSSTHREKTELFIVEGDSAGGSAKQARDREFQAVLPIRGKILNVEKSSLDRLLKNEQISDIIVAVGTGIGDDFDESKLRYGRIIIMTDADIDGAHIRTLLLTLFYRYMRPLIEQGRVYIALPPLYRIKAGREEFYVYSDQELAEYKEKLQGKRIEIQRYKGLGEMNPEQLWETTMNPETRKIIRVTIEDAEEADRLFEILMGNDPSSRREFIERHALKVKELDI</sequence>
<dbReference type="InterPro" id="IPR003594">
    <property type="entry name" value="HATPase_dom"/>
</dbReference>
<dbReference type="GO" id="GO:0005524">
    <property type="term" value="F:ATP binding"/>
    <property type="evidence" value="ECO:0007669"/>
    <property type="project" value="UniProtKB-UniRule"/>
</dbReference>
<dbReference type="InterPro" id="IPR001241">
    <property type="entry name" value="Topo_IIA"/>
</dbReference>
<dbReference type="InterPro" id="IPR006171">
    <property type="entry name" value="TOPRIM_dom"/>
</dbReference>
<dbReference type="GO" id="GO:0006265">
    <property type="term" value="P:DNA topological change"/>
    <property type="evidence" value="ECO:0007669"/>
    <property type="project" value="UniProtKB-UniRule"/>
</dbReference>
<comment type="subunit">
    <text evidence="10">Heterotetramer, composed of two GyrA and two GyrB chains. In the heterotetramer, GyrA contains the active site tyrosine that forms a transient covalent intermediate with DNA, while GyrB binds cofactors and catalyzes ATP hydrolysis.</text>
</comment>
<evidence type="ECO:0000256" key="3">
    <source>
        <dbReference type="ARBA" id="ARBA00022723"/>
    </source>
</evidence>
<keyword evidence="7 10" id="KW-0799">Topoisomerase</keyword>